<comment type="function">
    <text evidence="9">Converts cobyric acid to cobinamide by the addition of aminopropanol on the F carboxylic group.</text>
</comment>
<dbReference type="HAMAP" id="MF_00024">
    <property type="entry name" value="CobD_CbiB"/>
    <property type="match status" value="1"/>
</dbReference>
<evidence type="ECO:0000256" key="1">
    <source>
        <dbReference type="ARBA" id="ARBA00004651"/>
    </source>
</evidence>
<dbReference type="STRING" id="907348.TresaDRAFT_2242"/>
<evidence type="ECO:0000256" key="5">
    <source>
        <dbReference type="ARBA" id="ARBA00022573"/>
    </source>
</evidence>
<keyword evidence="4 9" id="KW-1003">Cell membrane</keyword>
<evidence type="ECO:0000256" key="9">
    <source>
        <dbReference type="HAMAP-Rule" id="MF_00024"/>
    </source>
</evidence>
<dbReference type="InterPro" id="IPR004485">
    <property type="entry name" value="Cobalamin_biosynth_CobD/CbiB"/>
</dbReference>
<keyword evidence="5 9" id="KW-0169">Cobalamin biosynthesis</keyword>
<reference evidence="10 11" key="1">
    <citation type="submission" date="2011-09" db="EMBL/GenBank/DDBJ databases">
        <title>The draft genome of Treponema saccharophilum DSM 2985.</title>
        <authorList>
            <consortium name="US DOE Joint Genome Institute (JGI-PGF)"/>
            <person name="Lucas S."/>
            <person name="Copeland A."/>
            <person name="Lapidus A."/>
            <person name="Glavina del Rio T."/>
            <person name="Dalin E."/>
            <person name="Tice H."/>
            <person name="Bruce D."/>
            <person name="Goodwin L."/>
            <person name="Pitluck S."/>
            <person name="Peters L."/>
            <person name="Kyrpides N."/>
            <person name="Mavromatis K."/>
            <person name="Ivanova N."/>
            <person name="Markowitz V."/>
            <person name="Cheng J.-F."/>
            <person name="Hugenholtz P."/>
            <person name="Woyke T."/>
            <person name="Wu D."/>
            <person name="Gronow S."/>
            <person name="Wellnitz S."/>
            <person name="Brambilla E."/>
            <person name="Klenk H.-P."/>
            <person name="Eisen J.A."/>
        </authorList>
    </citation>
    <scope>NUCLEOTIDE SEQUENCE [LARGE SCALE GENOMIC DNA]</scope>
    <source>
        <strain evidence="10 11">DSM 2985</strain>
    </source>
</reference>
<dbReference type="RefSeq" id="WP_002702538.1">
    <property type="nucleotide sequence ID" value="NZ_AGRW01000034.1"/>
</dbReference>
<evidence type="ECO:0000256" key="4">
    <source>
        <dbReference type="ARBA" id="ARBA00022475"/>
    </source>
</evidence>
<evidence type="ECO:0000313" key="10">
    <source>
        <dbReference type="EMBL" id="EIC02747.1"/>
    </source>
</evidence>
<evidence type="ECO:0000256" key="3">
    <source>
        <dbReference type="ARBA" id="ARBA00006263"/>
    </source>
</evidence>
<dbReference type="eggNOG" id="COG1270">
    <property type="taxonomic scope" value="Bacteria"/>
</dbReference>
<dbReference type="GO" id="GO:0015420">
    <property type="term" value="F:ABC-type vitamin B12 transporter activity"/>
    <property type="evidence" value="ECO:0007669"/>
    <property type="project" value="UniProtKB-UniRule"/>
</dbReference>
<feature type="transmembrane region" description="Helical" evidence="9">
    <location>
        <begin position="238"/>
        <end position="257"/>
    </location>
</feature>
<evidence type="ECO:0000256" key="8">
    <source>
        <dbReference type="ARBA" id="ARBA00023136"/>
    </source>
</evidence>
<gene>
    <name evidence="9" type="primary">cobD</name>
    <name evidence="10" type="ORF">TresaDRAFT_2242</name>
</gene>
<evidence type="ECO:0000313" key="11">
    <source>
        <dbReference type="Proteomes" id="UP000003571"/>
    </source>
</evidence>
<keyword evidence="8 9" id="KW-0472">Membrane</keyword>
<evidence type="ECO:0000256" key="7">
    <source>
        <dbReference type="ARBA" id="ARBA00022989"/>
    </source>
</evidence>
<dbReference type="AlphaFoldDB" id="H7EI68"/>
<proteinExistence type="inferred from homology"/>
<name>H7EI68_9SPIR</name>
<feature type="transmembrane region" description="Helical" evidence="9">
    <location>
        <begin position="107"/>
        <end position="124"/>
    </location>
</feature>
<comment type="subcellular location">
    <subcellularLocation>
        <location evidence="1 9">Cell membrane</location>
        <topology evidence="1 9">Multi-pass membrane protein</topology>
    </subcellularLocation>
</comment>
<comment type="pathway">
    <text evidence="2 9">Cofactor biosynthesis; adenosylcobalamin biosynthesis.</text>
</comment>
<evidence type="ECO:0000256" key="2">
    <source>
        <dbReference type="ARBA" id="ARBA00004953"/>
    </source>
</evidence>
<feature type="transmembrane region" description="Helical" evidence="9">
    <location>
        <begin position="321"/>
        <end position="346"/>
    </location>
</feature>
<dbReference type="GO" id="GO:0005886">
    <property type="term" value="C:plasma membrane"/>
    <property type="evidence" value="ECO:0007669"/>
    <property type="project" value="UniProtKB-SubCell"/>
</dbReference>
<dbReference type="Proteomes" id="UP000003571">
    <property type="component" value="Unassembled WGS sequence"/>
</dbReference>
<keyword evidence="7 9" id="KW-1133">Transmembrane helix</keyword>
<dbReference type="EMBL" id="AGRW01000034">
    <property type="protein sequence ID" value="EIC02747.1"/>
    <property type="molecule type" value="Genomic_DNA"/>
</dbReference>
<evidence type="ECO:0000256" key="6">
    <source>
        <dbReference type="ARBA" id="ARBA00022692"/>
    </source>
</evidence>
<dbReference type="PANTHER" id="PTHR34308:SF1">
    <property type="entry name" value="COBALAMIN BIOSYNTHESIS PROTEIN CBIB"/>
    <property type="match status" value="1"/>
</dbReference>
<comment type="similarity">
    <text evidence="3 9">Belongs to the CobD/CbiB family.</text>
</comment>
<keyword evidence="6 9" id="KW-0812">Transmembrane</keyword>
<protein>
    <recommendedName>
        <fullName evidence="9">Cobalamin biosynthesis protein CobD</fullName>
    </recommendedName>
</protein>
<feature type="transmembrane region" description="Helical" evidence="9">
    <location>
        <begin position="78"/>
        <end position="101"/>
    </location>
</feature>
<organism evidence="10 11">
    <name type="scientific">Treponema saccharophilum DSM 2985</name>
    <dbReference type="NCBI Taxonomy" id="907348"/>
    <lineage>
        <taxon>Bacteria</taxon>
        <taxon>Pseudomonadati</taxon>
        <taxon>Spirochaetota</taxon>
        <taxon>Spirochaetia</taxon>
        <taxon>Spirochaetales</taxon>
        <taxon>Treponemataceae</taxon>
        <taxon>Treponema</taxon>
    </lineage>
</organism>
<dbReference type="UniPathway" id="UPA00148"/>
<dbReference type="Pfam" id="PF03186">
    <property type="entry name" value="CobD_Cbib"/>
    <property type="match status" value="1"/>
</dbReference>
<accession>H7EI68</accession>
<dbReference type="GO" id="GO:0048472">
    <property type="term" value="F:threonine-phosphate decarboxylase activity"/>
    <property type="evidence" value="ECO:0007669"/>
    <property type="project" value="InterPro"/>
</dbReference>
<comment type="caution">
    <text evidence="9">Lacks conserved residue(s) required for the propagation of feature annotation.</text>
</comment>
<dbReference type="NCBIfam" id="TIGR00380">
    <property type="entry name" value="cobal_cbiB"/>
    <property type="match status" value="1"/>
</dbReference>
<comment type="caution">
    <text evidence="10">The sequence shown here is derived from an EMBL/GenBank/DDBJ whole genome shotgun (WGS) entry which is preliminary data.</text>
</comment>
<sequence length="350" mass="37959">MILSSVRLLFALHLSTIAFRLPAVFLLDSLFGEIPAISSFHPVVLMGRLVRALEGALRRVFRCPPCSSRIVRERVSGAVLAVSVSAVSFIVPAAVLLSAFIVGTRAGSFPLLVILLLLDVFWGYQSVAARCLRDEAENVRRAVSSSVGEGRSAVSRIVGRDTACLDKSGVVRACVETVAENTTDGVFAPLLFYALGGAPLALFYKAVNTMDSMIAYKNERYAFFGTFAARMDDAANFVPARIAALFMIVSSVPFRFFGTARAVRIFFRDRYRHASPNSAQTESVIAGLLGVRLAGDASYEGKVERKPFIGDDVRAVVPHDITLAVVSMYASSSLFCAALSALSFFLEFRR</sequence>
<dbReference type="PANTHER" id="PTHR34308">
    <property type="entry name" value="COBALAMIN BIOSYNTHESIS PROTEIN CBIB"/>
    <property type="match status" value="1"/>
</dbReference>
<dbReference type="PATRIC" id="fig|907348.3.peg.505"/>
<keyword evidence="11" id="KW-1185">Reference proteome</keyword>
<dbReference type="GO" id="GO:0009236">
    <property type="term" value="P:cobalamin biosynthetic process"/>
    <property type="evidence" value="ECO:0007669"/>
    <property type="project" value="UniProtKB-UniRule"/>
</dbReference>